<dbReference type="InterPro" id="IPR052340">
    <property type="entry name" value="RNase_Y/CdgJ"/>
</dbReference>
<evidence type="ECO:0000259" key="1">
    <source>
        <dbReference type="PROSITE" id="PS51833"/>
    </source>
</evidence>
<protein>
    <submittedName>
        <fullName evidence="2">HDOD domain-containing protein</fullName>
    </submittedName>
</protein>
<proteinExistence type="predicted"/>
<evidence type="ECO:0000313" key="2">
    <source>
        <dbReference type="EMBL" id="MCW4471276.1"/>
    </source>
</evidence>
<evidence type="ECO:0000313" key="3">
    <source>
        <dbReference type="Proteomes" id="UP001209922"/>
    </source>
</evidence>
<dbReference type="SUPFAM" id="SSF109604">
    <property type="entry name" value="HD-domain/PDEase-like"/>
    <property type="match status" value="1"/>
</dbReference>
<dbReference type="PANTHER" id="PTHR33525:SF6">
    <property type="entry name" value="HDOD DOMAIN-CONTAINING PROTEIN"/>
    <property type="match status" value="1"/>
</dbReference>
<dbReference type="PROSITE" id="PS51833">
    <property type="entry name" value="HDOD"/>
    <property type="match status" value="1"/>
</dbReference>
<dbReference type="Pfam" id="PF08668">
    <property type="entry name" value="HDOD"/>
    <property type="match status" value="1"/>
</dbReference>
<dbReference type="EMBL" id="JAPCHY010000001">
    <property type="protein sequence ID" value="MCW4471276.1"/>
    <property type="molecule type" value="Genomic_DNA"/>
</dbReference>
<organism evidence="2 3">
    <name type="scientific">Xanthomonas chitinilytica</name>
    <dbReference type="NCBI Taxonomy" id="2989819"/>
    <lineage>
        <taxon>Bacteria</taxon>
        <taxon>Pseudomonadati</taxon>
        <taxon>Pseudomonadota</taxon>
        <taxon>Gammaproteobacteria</taxon>
        <taxon>Lysobacterales</taxon>
        <taxon>Lysobacteraceae</taxon>
        <taxon>Xanthomonas</taxon>
    </lineage>
</organism>
<reference evidence="2 3" key="1">
    <citation type="submission" date="2022-10" db="EMBL/GenBank/DDBJ databases">
        <title>Xanthomonas sp. H13-6.</title>
        <authorList>
            <person name="Liu X."/>
            <person name="Deng Z."/>
            <person name="Jiang Y."/>
            <person name="Yu T."/>
            <person name="Ai J."/>
        </authorList>
    </citation>
    <scope>NUCLEOTIDE SEQUENCE [LARGE SCALE GENOMIC DNA]</scope>
    <source>
        <strain evidence="2 3">H13-6</strain>
    </source>
</reference>
<dbReference type="Gene3D" id="1.10.3210.10">
    <property type="entry name" value="Hypothetical protein af1432"/>
    <property type="match status" value="1"/>
</dbReference>
<sequence>MAGEGAGHENARAATAVEREQLRAVRQRLHVLALGSAPPLTLAERPAHEAVAAAVAATLVRIDMSPRYTPRRPQLLPQLMQSVNDADASARSIARIIGQDPVLVGNLLRIANSPLYRLQARPVESIERAVTLVGTDGIRQIISAALVQPVMNIGAGAFARFQAVVWEHSLLAGAAAADHARAVGREDGLAAQLLALLHGLAAVLVVQVLRDEYARQPLLKPSVEIAQSLLEEWTAATAERVAGCWELPESLRRALRPGTADGGSRESLARSLEFGQLAATLALLCRHGEMEAAAALATLDGMEAQAHATEWIWRRLTAPAPAAG</sequence>
<dbReference type="PANTHER" id="PTHR33525">
    <property type="match status" value="1"/>
</dbReference>
<comment type="caution">
    <text evidence="2">The sequence shown here is derived from an EMBL/GenBank/DDBJ whole genome shotgun (WGS) entry which is preliminary data.</text>
</comment>
<gene>
    <name evidence="2" type="ORF">OK345_01980</name>
</gene>
<name>A0ABT3JS23_9XANT</name>
<dbReference type="InterPro" id="IPR013976">
    <property type="entry name" value="HDOD"/>
</dbReference>
<accession>A0ABT3JS23</accession>
<keyword evidence="3" id="KW-1185">Reference proteome</keyword>
<dbReference type="RefSeq" id="WP_265126213.1">
    <property type="nucleotide sequence ID" value="NZ_JAPCHY010000001.1"/>
</dbReference>
<feature type="domain" description="HDOD" evidence="1">
    <location>
        <begin position="69"/>
        <end position="261"/>
    </location>
</feature>
<dbReference type="Proteomes" id="UP001209922">
    <property type="component" value="Unassembled WGS sequence"/>
</dbReference>